<protein>
    <submittedName>
        <fullName evidence="2">Uncharacterized protein</fullName>
    </submittedName>
</protein>
<sequence length="109" mass="13008">MPLSRKVSQDGLRGDPWILCHLSHHQLCQCREKYTLEQDIRDMEEAIRQKSGEVQEMQNDMDRETTSLQELEAQKQDAQDRLEEMEQQKHKLEDMLNEVHLKCQEESQL</sequence>
<gene>
    <name evidence="2" type="ORF">AMECASPLE_033829</name>
</gene>
<keyword evidence="3" id="KW-1185">Reference proteome</keyword>
<proteinExistence type="predicted"/>
<comment type="caution">
    <text evidence="2">The sequence shown here is derived from an EMBL/GenBank/DDBJ whole genome shotgun (WGS) entry which is preliminary data.</text>
</comment>
<keyword evidence="1" id="KW-0175">Coiled coil</keyword>
<name>A0ABV1A4H3_9TELE</name>
<reference evidence="2 3" key="1">
    <citation type="submission" date="2021-06" db="EMBL/GenBank/DDBJ databases">
        <authorList>
            <person name="Palmer J.M."/>
        </authorList>
    </citation>
    <scope>NUCLEOTIDE SEQUENCE [LARGE SCALE GENOMIC DNA]</scope>
    <source>
        <strain evidence="2 3">AS_MEX2019</strain>
        <tissue evidence="2">Muscle</tissue>
    </source>
</reference>
<evidence type="ECO:0000256" key="1">
    <source>
        <dbReference type="SAM" id="Coils"/>
    </source>
</evidence>
<organism evidence="2 3">
    <name type="scientific">Ameca splendens</name>
    <dbReference type="NCBI Taxonomy" id="208324"/>
    <lineage>
        <taxon>Eukaryota</taxon>
        <taxon>Metazoa</taxon>
        <taxon>Chordata</taxon>
        <taxon>Craniata</taxon>
        <taxon>Vertebrata</taxon>
        <taxon>Euteleostomi</taxon>
        <taxon>Actinopterygii</taxon>
        <taxon>Neopterygii</taxon>
        <taxon>Teleostei</taxon>
        <taxon>Neoteleostei</taxon>
        <taxon>Acanthomorphata</taxon>
        <taxon>Ovalentaria</taxon>
        <taxon>Atherinomorphae</taxon>
        <taxon>Cyprinodontiformes</taxon>
        <taxon>Goodeidae</taxon>
        <taxon>Ameca</taxon>
    </lineage>
</organism>
<evidence type="ECO:0000313" key="3">
    <source>
        <dbReference type="Proteomes" id="UP001469553"/>
    </source>
</evidence>
<dbReference type="PANTHER" id="PTHR11216">
    <property type="entry name" value="EH DOMAIN"/>
    <property type="match status" value="1"/>
</dbReference>
<dbReference type="EMBL" id="JAHRIP010079906">
    <property type="protein sequence ID" value="MEQ2312695.1"/>
    <property type="molecule type" value="Genomic_DNA"/>
</dbReference>
<accession>A0ABV1A4H3</accession>
<dbReference type="PANTHER" id="PTHR11216:SF69">
    <property type="entry name" value="EPIDERMAL GROWTH FACTOR RECEPTOR SUBSTRATE 15-LIKE 1"/>
    <property type="match status" value="1"/>
</dbReference>
<feature type="coiled-coil region" evidence="1">
    <location>
        <begin position="40"/>
        <end position="102"/>
    </location>
</feature>
<feature type="non-terminal residue" evidence="2">
    <location>
        <position position="109"/>
    </location>
</feature>
<evidence type="ECO:0000313" key="2">
    <source>
        <dbReference type="EMBL" id="MEQ2312695.1"/>
    </source>
</evidence>
<dbReference type="Proteomes" id="UP001469553">
    <property type="component" value="Unassembled WGS sequence"/>
</dbReference>